<protein>
    <recommendedName>
        <fullName evidence="4">EF-hand domain-containing protein</fullName>
    </recommendedName>
</protein>
<dbReference type="EMBL" id="JAIWYP010000043">
    <property type="protein sequence ID" value="KAH3691156.1"/>
    <property type="molecule type" value="Genomic_DNA"/>
</dbReference>
<feature type="chain" id="PRO_5039160901" description="EF-hand domain-containing protein" evidence="1">
    <location>
        <begin position="24"/>
        <end position="130"/>
    </location>
</feature>
<reference evidence="2" key="1">
    <citation type="journal article" date="2019" name="bioRxiv">
        <title>The Genome of the Zebra Mussel, Dreissena polymorpha: A Resource for Invasive Species Research.</title>
        <authorList>
            <person name="McCartney M.A."/>
            <person name="Auch B."/>
            <person name="Kono T."/>
            <person name="Mallez S."/>
            <person name="Zhang Y."/>
            <person name="Obille A."/>
            <person name="Becker A."/>
            <person name="Abrahante J.E."/>
            <person name="Garbe J."/>
            <person name="Badalamenti J.P."/>
            <person name="Herman A."/>
            <person name="Mangelson H."/>
            <person name="Liachko I."/>
            <person name="Sullivan S."/>
            <person name="Sone E.D."/>
            <person name="Koren S."/>
            <person name="Silverstein K.A.T."/>
            <person name="Beckman K.B."/>
            <person name="Gohl D.M."/>
        </authorList>
    </citation>
    <scope>NUCLEOTIDE SEQUENCE</scope>
    <source>
        <strain evidence="2">Duluth1</strain>
        <tissue evidence="2">Whole animal</tissue>
    </source>
</reference>
<gene>
    <name evidence="2" type="ORF">DPMN_191297</name>
</gene>
<dbReference type="AlphaFoldDB" id="A0A9D3Y3A8"/>
<dbReference type="Proteomes" id="UP000828390">
    <property type="component" value="Unassembled WGS sequence"/>
</dbReference>
<organism evidence="2 3">
    <name type="scientific">Dreissena polymorpha</name>
    <name type="common">Zebra mussel</name>
    <name type="synonym">Mytilus polymorpha</name>
    <dbReference type="NCBI Taxonomy" id="45954"/>
    <lineage>
        <taxon>Eukaryota</taxon>
        <taxon>Metazoa</taxon>
        <taxon>Spiralia</taxon>
        <taxon>Lophotrochozoa</taxon>
        <taxon>Mollusca</taxon>
        <taxon>Bivalvia</taxon>
        <taxon>Autobranchia</taxon>
        <taxon>Heteroconchia</taxon>
        <taxon>Euheterodonta</taxon>
        <taxon>Imparidentia</taxon>
        <taxon>Neoheterodontei</taxon>
        <taxon>Myida</taxon>
        <taxon>Dreissenoidea</taxon>
        <taxon>Dreissenidae</taxon>
        <taxon>Dreissena</taxon>
    </lineage>
</organism>
<evidence type="ECO:0008006" key="4">
    <source>
        <dbReference type="Google" id="ProtNLM"/>
    </source>
</evidence>
<keyword evidence="3" id="KW-1185">Reference proteome</keyword>
<evidence type="ECO:0000313" key="3">
    <source>
        <dbReference type="Proteomes" id="UP000828390"/>
    </source>
</evidence>
<reference evidence="2" key="2">
    <citation type="submission" date="2020-11" db="EMBL/GenBank/DDBJ databases">
        <authorList>
            <person name="McCartney M.A."/>
            <person name="Auch B."/>
            <person name="Kono T."/>
            <person name="Mallez S."/>
            <person name="Becker A."/>
            <person name="Gohl D.M."/>
            <person name="Silverstein K.A.T."/>
            <person name="Koren S."/>
            <person name="Bechman K.B."/>
            <person name="Herman A."/>
            <person name="Abrahante J.E."/>
            <person name="Garbe J."/>
        </authorList>
    </citation>
    <scope>NUCLEOTIDE SEQUENCE</scope>
    <source>
        <strain evidence="2">Duluth1</strain>
        <tissue evidence="2">Whole animal</tissue>
    </source>
</reference>
<feature type="signal peptide" evidence="1">
    <location>
        <begin position="1"/>
        <end position="23"/>
    </location>
</feature>
<proteinExistence type="predicted"/>
<accession>A0A9D3Y3A8</accession>
<keyword evidence="1" id="KW-0732">Signal</keyword>
<evidence type="ECO:0000313" key="2">
    <source>
        <dbReference type="EMBL" id="KAH3691156.1"/>
    </source>
</evidence>
<dbReference type="OrthoDB" id="6103272at2759"/>
<name>A0A9D3Y3A8_DREPO</name>
<comment type="caution">
    <text evidence="2">The sequence shown here is derived from an EMBL/GenBank/DDBJ whole genome shotgun (WGS) entry which is preliminary data.</text>
</comment>
<evidence type="ECO:0000256" key="1">
    <source>
        <dbReference type="SAM" id="SignalP"/>
    </source>
</evidence>
<sequence>MVAVTRITFCMILCAISVSECGANNIKINDAPEEVKLAKIQEEMEEFSLKTTVHHFARHGLCAHIQGKLKFFKALQKHFTGISDHMRVNFIMDICSHKDEMLDQWVKEIFDIDGDGYISHFEKGLYDHID</sequence>